<dbReference type="InterPro" id="IPR023346">
    <property type="entry name" value="Lysozyme-like_dom_sf"/>
</dbReference>
<dbReference type="GO" id="GO:0003796">
    <property type="term" value="F:lysozyme activity"/>
    <property type="evidence" value="ECO:0007669"/>
    <property type="project" value="UniProtKB-EC"/>
</dbReference>
<dbReference type="RefSeq" id="WP_129428588.1">
    <property type="nucleotide sequence ID" value="NZ_SDWV01000028.1"/>
</dbReference>
<protein>
    <recommendedName>
        <fullName evidence="3">Lysozyme</fullName>
        <ecNumber evidence="3">3.2.1.17</ecNumber>
    </recommendedName>
</protein>
<dbReference type="GO" id="GO:0042742">
    <property type="term" value="P:defense response to bacterium"/>
    <property type="evidence" value="ECO:0007669"/>
    <property type="project" value="UniProtKB-KW"/>
</dbReference>
<name>A0A4V1RNB0_9ACTN</name>
<keyword evidence="5" id="KW-1185">Reference proteome</keyword>
<comment type="similarity">
    <text evidence="3">Belongs to the glycosyl hydrolase 24 family.</text>
</comment>
<dbReference type="InterPro" id="IPR002196">
    <property type="entry name" value="Glyco_hydro_24"/>
</dbReference>
<dbReference type="Gene3D" id="1.10.530.40">
    <property type="match status" value="1"/>
</dbReference>
<gene>
    <name evidence="4" type="ORF">EUA94_19865</name>
</gene>
<evidence type="ECO:0000256" key="3">
    <source>
        <dbReference type="RuleBase" id="RU003788"/>
    </source>
</evidence>
<dbReference type="InterPro" id="IPR023347">
    <property type="entry name" value="Lysozyme_dom_sf"/>
</dbReference>
<dbReference type="OrthoDB" id="5327667at2"/>
<proteinExistence type="inferred from homology"/>
<reference evidence="4 5" key="1">
    <citation type="submission" date="2019-01" db="EMBL/GenBank/DDBJ databases">
        <title>Novel species of Nocardioides.</title>
        <authorList>
            <person name="Liu Q."/>
            <person name="X Y.-H."/>
        </authorList>
    </citation>
    <scope>NUCLEOTIDE SEQUENCE [LARGE SCALE GENOMIC DNA]</scope>
    <source>
        <strain evidence="4 5">HLT2-9</strain>
    </source>
</reference>
<keyword evidence="3" id="KW-0326">Glycosidase</keyword>
<keyword evidence="2 3" id="KW-0081">Bacteriolytic enzyme</keyword>
<evidence type="ECO:0000313" key="4">
    <source>
        <dbReference type="EMBL" id="RYC05227.1"/>
    </source>
</evidence>
<evidence type="ECO:0000256" key="2">
    <source>
        <dbReference type="ARBA" id="ARBA00022638"/>
    </source>
</evidence>
<dbReference type="GO" id="GO:0009253">
    <property type="term" value="P:peptidoglycan catabolic process"/>
    <property type="evidence" value="ECO:0007669"/>
    <property type="project" value="InterPro"/>
</dbReference>
<keyword evidence="1 3" id="KW-0929">Antimicrobial</keyword>
<dbReference type="EMBL" id="SDWV01000028">
    <property type="protein sequence ID" value="RYC05227.1"/>
    <property type="molecule type" value="Genomic_DNA"/>
</dbReference>
<comment type="caution">
    <text evidence="4">The sequence shown here is derived from an EMBL/GenBank/DDBJ whole genome shotgun (WGS) entry which is preliminary data.</text>
</comment>
<dbReference type="SUPFAM" id="SSF53955">
    <property type="entry name" value="Lysozyme-like"/>
    <property type="match status" value="1"/>
</dbReference>
<dbReference type="Pfam" id="PF00959">
    <property type="entry name" value="Phage_lysozyme"/>
    <property type="match status" value="1"/>
</dbReference>
<dbReference type="AlphaFoldDB" id="A0A4V1RNB0"/>
<dbReference type="GO" id="GO:0016998">
    <property type="term" value="P:cell wall macromolecule catabolic process"/>
    <property type="evidence" value="ECO:0007669"/>
    <property type="project" value="InterPro"/>
</dbReference>
<sequence length="704" mass="75200">MTQNRFVEMHNYLRCAPPPGRGASRPVLSRPHGYASAQSVSRSMAATDRALVVLLDNGGVDLGLPALVDKILDALPGSSMIPSSVKRDIVSAVERKLREVTDNLLESAELALARYEKAKPGQYADVTVLRNSASLADDMKAKLFALGRAGKIIDVYVLTHGSDKSIAINDGGADITDTTIRGWKTEYGSALPLRSVYMMNCEASTLNQAWLDAGAKVVSGSVGLNVLPEPTTYFFWNNWKDGQGFDTAITGAYTRTVGLMNAAVRAVVGAVPVVGDQLAASIDVGTIAAIKSSAPVVKGEGSLTISSDALTFATSLGHTSMVTVVVPMSDVSQLGSRSSGAARSVSRAGMELIRQWEQGADVEQRVAAALRTLDETASVSLNQNQVDALACFICGIGEDPFRRSTLLRMLRDGAHGQVPAEMKKWVQARRGADIVQLDELLRRRQAEADLYARPPGVPSDDAVPALAKSVYESGGTLAVPMTAYSYAQNPLAGIAIADAIQIGLGSASIAQSALQAGGGGLDFTYQQVERLLTTQARLQMPGAAATKQSYKHRFLSLDAMKPGMANADLVVTWEGNAFGEISTVVMKKDLATSTDWTKAEGKVTVIKVSPIPAAGTDPRTWPITYRYEGSFDPVGNGKWEFEGEFEINAFGGFKVNNHSVVSRSLSDFLKAHDKESYVKRGVNHIPAVPPLPPEQLDYLRKNAP</sequence>
<dbReference type="EC" id="3.2.1.17" evidence="3"/>
<evidence type="ECO:0000313" key="5">
    <source>
        <dbReference type="Proteomes" id="UP000291101"/>
    </source>
</evidence>
<accession>A0A4V1RNB0</accession>
<comment type="catalytic activity">
    <reaction evidence="3">
        <text>Hydrolysis of (1-&gt;4)-beta-linkages between N-acetylmuramic acid and N-acetyl-D-glucosamine residues in a peptidoglycan and between N-acetyl-D-glucosamine residues in chitodextrins.</text>
        <dbReference type="EC" id="3.2.1.17"/>
    </reaction>
</comment>
<evidence type="ECO:0000256" key="1">
    <source>
        <dbReference type="ARBA" id="ARBA00022529"/>
    </source>
</evidence>
<keyword evidence="3" id="KW-0378">Hydrolase</keyword>
<dbReference type="Proteomes" id="UP000291101">
    <property type="component" value="Unassembled WGS sequence"/>
</dbReference>
<dbReference type="GO" id="GO:0031640">
    <property type="term" value="P:killing of cells of another organism"/>
    <property type="evidence" value="ECO:0007669"/>
    <property type="project" value="UniProtKB-KW"/>
</dbReference>
<organism evidence="4 5">
    <name type="scientific">Nocardioides zhouii</name>
    <dbReference type="NCBI Taxonomy" id="1168729"/>
    <lineage>
        <taxon>Bacteria</taxon>
        <taxon>Bacillati</taxon>
        <taxon>Actinomycetota</taxon>
        <taxon>Actinomycetes</taxon>
        <taxon>Propionibacteriales</taxon>
        <taxon>Nocardioidaceae</taxon>
        <taxon>Nocardioides</taxon>
    </lineage>
</organism>